<evidence type="ECO:0000313" key="6">
    <source>
        <dbReference type="EMBL" id="SDP41122.1"/>
    </source>
</evidence>
<dbReference type="Proteomes" id="UP000198795">
    <property type="component" value="Unassembled WGS sequence"/>
</dbReference>
<evidence type="ECO:0000256" key="3">
    <source>
        <dbReference type="ARBA" id="ARBA00023163"/>
    </source>
</evidence>
<feature type="domain" description="Response regulatory" evidence="5">
    <location>
        <begin position="9"/>
        <end position="119"/>
    </location>
</feature>
<sequence length="128" mass="13695">MNSILTGRRILLVEDETLISLMIEDMLVELGCGAVTSAATANAAVGLVSRQAFDAALVDMNLNGTSSRPVVEALAARGIPFAIATGNSVDDMWGDFRDRAVLRKPFGSDDLSDVLARLLRTERQSSIQ</sequence>
<keyword evidence="1 4" id="KW-0597">Phosphoprotein</keyword>
<accession>A0A1H0SH53</accession>
<keyword evidence="3" id="KW-0804">Transcription</keyword>
<dbReference type="PROSITE" id="PS50110">
    <property type="entry name" value="RESPONSE_REGULATORY"/>
    <property type="match status" value="1"/>
</dbReference>
<dbReference type="RefSeq" id="WP_090229741.1">
    <property type="nucleotide sequence ID" value="NZ_FNJC01000004.1"/>
</dbReference>
<dbReference type="PANTHER" id="PTHR44591">
    <property type="entry name" value="STRESS RESPONSE REGULATOR PROTEIN 1"/>
    <property type="match status" value="1"/>
</dbReference>
<comment type="caution">
    <text evidence="6">The sequence shown here is derived from an EMBL/GenBank/DDBJ whole genome shotgun (WGS) entry which is preliminary data.</text>
</comment>
<dbReference type="Gene3D" id="3.40.50.2300">
    <property type="match status" value="1"/>
</dbReference>
<keyword evidence="2" id="KW-0805">Transcription regulation</keyword>
<dbReference type="PANTHER" id="PTHR44591:SF3">
    <property type="entry name" value="RESPONSE REGULATORY DOMAIN-CONTAINING PROTEIN"/>
    <property type="match status" value="1"/>
</dbReference>
<evidence type="ECO:0000256" key="2">
    <source>
        <dbReference type="ARBA" id="ARBA00023015"/>
    </source>
</evidence>
<evidence type="ECO:0000256" key="1">
    <source>
        <dbReference type="ARBA" id="ARBA00022553"/>
    </source>
</evidence>
<dbReference type="SMART" id="SM00448">
    <property type="entry name" value="REC"/>
    <property type="match status" value="1"/>
</dbReference>
<dbReference type="InterPro" id="IPR011006">
    <property type="entry name" value="CheY-like_superfamily"/>
</dbReference>
<dbReference type="SUPFAM" id="SSF52172">
    <property type="entry name" value="CheY-like"/>
    <property type="match status" value="1"/>
</dbReference>
<keyword evidence="7" id="KW-1185">Reference proteome</keyword>
<dbReference type="InterPro" id="IPR001789">
    <property type="entry name" value="Sig_transdc_resp-reg_receiver"/>
</dbReference>
<dbReference type="InterPro" id="IPR050595">
    <property type="entry name" value="Bact_response_regulator"/>
</dbReference>
<evidence type="ECO:0000256" key="4">
    <source>
        <dbReference type="PROSITE-ProRule" id="PRU00169"/>
    </source>
</evidence>
<feature type="modified residue" description="4-aspartylphosphate" evidence="4">
    <location>
        <position position="59"/>
    </location>
</feature>
<name>A0A1H0SH53_9HYPH</name>
<evidence type="ECO:0000313" key="7">
    <source>
        <dbReference type="Proteomes" id="UP000198795"/>
    </source>
</evidence>
<protein>
    <submittedName>
        <fullName evidence="6">Response regulator receiver domain-containing protein</fullName>
    </submittedName>
</protein>
<gene>
    <name evidence="6" type="ORF">SAMN04488061_2897</name>
</gene>
<organism evidence="6 7">
    <name type="scientific">Filomicrobium insigne</name>
    <dbReference type="NCBI Taxonomy" id="418854"/>
    <lineage>
        <taxon>Bacteria</taxon>
        <taxon>Pseudomonadati</taxon>
        <taxon>Pseudomonadota</taxon>
        <taxon>Alphaproteobacteria</taxon>
        <taxon>Hyphomicrobiales</taxon>
        <taxon>Hyphomicrobiaceae</taxon>
        <taxon>Filomicrobium</taxon>
    </lineage>
</organism>
<proteinExistence type="predicted"/>
<dbReference type="Pfam" id="PF00072">
    <property type="entry name" value="Response_reg"/>
    <property type="match status" value="1"/>
</dbReference>
<dbReference type="EMBL" id="FNJC01000004">
    <property type="protein sequence ID" value="SDP41122.1"/>
    <property type="molecule type" value="Genomic_DNA"/>
</dbReference>
<reference evidence="6 7" key="1">
    <citation type="submission" date="2016-10" db="EMBL/GenBank/DDBJ databases">
        <authorList>
            <person name="Varghese N."/>
            <person name="Submissions S."/>
        </authorList>
    </citation>
    <scope>NUCLEOTIDE SEQUENCE [LARGE SCALE GENOMIC DNA]</scope>
    <source>
        <strain evidence="6 7">CGMCC 1.6497</strain>
    </source>
</reference>
<evidence type="ECO:0000259" key="5">
    <source>
        <dbReference type="PROSITE" id="PS50110"/>
    </source>
</evidence>